<keyword evidence="4" id="KW-1185">Reference proteome</keyword>
<dbReference type="InterPro" id="IPR007759">
    <property type="entry name" value="Asxl_HARE-HTH"/>
</dbReference>
<name>A0ABU7MKM6_9BACT</name>
<dbReference type="EMBL" id="JAZDWZ010000001">
    <property type="protein sequence ID" value="MEE3928069.1"/>
    <property type="molecule type" value="Genomic_DNA"/>
</dbReference>
<dbReference type="InterPro" id="IPR038087">
    <property type="entry name" value="RNAP_delta_N_dom_sf"/>
</dbReference>
<evidence type="ECO:0000259" key="2">
    <source>
        <dbReference type="PROSITE" id="PS51913"/>
    </source>
</evidence>
<comment type="caution">
    <text evidence="3">The sequence shown here is derived from an EMBL/GenBank/DDBJ whole genome shotgun (WGS) entry which is preliminary data.</text>
</comment>
<reference evidence="3" key="1">
    <citation type="submission" date="2024-01" db="EMBL/GenBank/DDBJ databases">
        <title>Genome sequence of Mycoplasma ciconiae type strain DSM 25251.</title>
        <authorList>
            <person name="Spergser J."/>
        </authorList>
    </citation>
    <scope>NUCLEOTIDE SEQUENCE [LARGE SCALE GENOMIC DNA]</scope>
    <source>
        <strain evidence="3">DSM 25251</strain>
    </source>
</reference>
<evidence type="ECO:0000313" key="4">
    <source>
        <dbReference type="Proteomes" id="UP001344817"/>
    </source>
</evidence>
<accession>A0ABU7MKM6</accession>
<evidence type="ECO:0000313" key="3">
    <source>
        <dbReference type="EMBL" id="MEE3928069.1"/>
    </source>
</evidence>
<organism evidence="3 4">
    <name type="scientific">Mycoplasmopsis ciconiae</name>
    <dbReference type="NCBI Taxonomy" id="561067"/>
    <lineage>
        <taxon>Bacteria</taxon>
        <taxon>Bacillati</taxon>
        <taxon>Mycoplasmatota</taxon>
        <taxon>Mycoplasmoidales</taxon>
        <taxon>Metamycoplasmataceae</taxon>
        <taxon>Mycoplasmopsis</taxon>
    </lineage>
</organism>
<gene>
    <name evidence="3" type="ORF">V2E24_00565</name>
</gene>
<keyword evidence="1" id="KW-0804">Transcription</keyword>
<proteinExistence type="predicted"/>
<dbReference type="PROSITE" id="PS51913">
    <property type="entry name" value="HTH_HARE"/>
    <property type="match status" value="1"/>
</dbReference>
<sequence>MKTMLDVALSVVNNKESDAYEFEDIFENVENELMDRWNQELVNDKLTYAKLRVKKMGELYRLLTVDGRFVRNNDGTWSPAYR</sequence>
<dbReference type="RefSeq" id="WP_330500484.1">
    <property type="nucleotide sequence ID" value="NZ_JAZDWZ010000001.1"/>
</dbReference>
<feature type="domain" description="HTH HARE-type" evidence="2">
    <location>
        <begin position="2"/>
        <end position="82"/>
    </location>
</feature>
<evidence type="ECO:0000256" key="1">
    <source>
        <dbReference type="ARBA" id="ARBA00023163"/>
    </source>
</evidence>
<dbReference type="Proteomes" id="UP001344817">
    <property type="component" value="Unassembled WGS sequence"/>
</dbReference>
<dbReference type="Gene3D" id="1.10.10.1250">
    <property type="entry name" value="RNA polymerase, subunit delta, N-terminal domain"/>
    <property type="match status" value="1"/>
</dbReference>
<protein>
    <recommendedName>
        <fullName evidence="2">HTH HARE-type domain-containing protein</fullName>
    </recommendedName>
</protein>
<dbReference type="NCBIfam" id="NF045964">
    <property type="entry name" value="RNAP_delt_plasma"/>
    <property type="match status" value="1"/>
</dbReference>